<comment type="caution">
    <text evidence="1">The sequence shown here is derived from an EMBL/GenBank/DDBJ whole genome shotgun (WGS) entry which is preliminary data.</text>
</comment>
<gene>
    <name evidence="1" type="ORF">PsorP6_006640</name>
</gene>
<reference evidence="1 2" key="1">
    <citation type="journal article" date="2022" name="bioRxiv">
        <title>The genome of the oomycete Peronosclerospora sorghi, a cosmopolitan pathogen of maize and sorghum, is inflated with dispersed pseudogenes.</title>
        <authorList>
            <person name="Fletcher K."/>
            <person name="Martin F."/>
            <person name="Isakeit T."/>
            <person name="Cavanaugh K."/>
            <person name="Magill C."/>
            <person name="Michelmore R."/>
        </authorList>
    </citation>
    <scope>NUCLEOTIDE SEQUENCE [LARGE SCALE GENOMIC DNA]</scope>
    <source>
        <strain evidence="1">P6</strain>
    </source>
</reference>
<sequence length="302" mass="35260">MDEQFRYNVTQNEEKSSFQNLLASWWSMRVAQTNSFLALLLLEWTCVTIGNSTASRVDQRENASNNTLDVAQAIRRNRRHDATTLTRHNHTQIEERAMDLDAFDKLVDQIKKIGEIKSLDNKNYDNLMHLLDELYYHLNLGQVRDKHLENSDFVFWLETTYSSLGDFAFPIFVEYYKDDLKLAQSIVAAEQIDRMKPIAIRFQKKLLKFWRVLQYNSDEVFKLLQLDQADNLVEDPLLNIWVDYVYHTRGIDKDKDKTVAVVQAMLFSSPNSPVKGNKEEADELASSVYDKFVTFLNRGNPE</sequence>
<evidence type="ECO:0000313" key="1">
    <source>
        <dbReference type="EMBL" id="KAI9913989.1"/>
    </source>
</evidence>
<dbReference type="Proteomes" id="UP001163321">
    <property type="component" value="Chromosome 4"/>
</dbReference>
<accession>A0ACC0W5G3</accession>
<proteinExistence type="predicted"/>
<evidence type="ECO:0000313" key="2">
    <source>
        <dbReference type="Proteomes" id="UP001163321"/>
    </source>
</evidence>
<organism evidence="1 2">
    <name type="scientific">Peronosclerospora sorghi</name>
    <dbReference type="NCBI Taxonomy" id="230839"/>
    <lineage>
        <taxon>Eukaryota</taxon>
        <taxon>Sar</taxon>
        <taxon>Stramenopiles</taxon>
        <taxon>Oomycota</taxon>
        <taxon>Peronosporomycetes</taxon>
        <taxon>Peronosporales</taxon>
        <taxon>Peronosporaceae</taxon>
        <taxon>Peronosclerospora</taxon>
    </lineage>
</organism>
<name>A0ACC0W5G3_9STRA</name>
<dbReference type="EMBL" id="CM047583">
    <property type="protein sequence ID" value="KAI9913989.1"/>
    <property type="molecule type" value="Genomic_DNA"/>
</dbReference>
<keyword evidence="2" id="KW-1185">Reference proteome</keyword>
<protein>
    <submittedName>
        <fullName evidence="1">Uncharacterized protein</fullName>
    </submittedName>
</protein>